<reference evidence="3" key="1">
    <citation type="journal article" date="2019" name="Int. J. Syst. Evol. Microbiol.">
        <title>The Global Catalogue of Microorganisms (GCM) 10K type strain sequencing project: providing services to taxonomists for standard genome sequencing and annotation.</title>
        <authorList>
            <consortium name="The Broad Institute Genomics Platform"/>
            <consortium name="The Broad Institute Genome Sequencing Center for Infectious Disease"/>
            <person name="Wu L."/>
            <person name="Ma J."/>
        </authorList>
    </citation>
    <scope>NUCLEOTIDE SEQUENCE [LARGE SCALE GENOMIC DNA]</scope>
    <source>
        <strain evidence="3">JCM 15503</strain>
    </source>
</reference>
<protein>
    <recommendedName>
        <fullName evidence="4">BON domain-containing protein</fullName>
    </recommendedName>
</protein>
<evidence type="ECO:0000256" key="1">
    <source>
        <dbReference type="SAM" id="SignalP"/>
    </source>
</evidence>
<proteinExistence type="predicted"/>
<keyword evidence="3" id="KW-1185">Reference proteome</keyword>
<sequence>MSTLGAALVLTLLGTPAQAEDVRRNWFGDPFFPLVGTLTGCPAPLGPLLTEAERRVQAHHRAEKGTTCWLAGKCDTPSAYAHDDEIAAALEAAWREQAPASVTRRPASVWATVQARVVYFEGCAGDPAAAAELEAFARRLPQVLNAVAALRTDPRAKPPYRTAAGQ</sequence>
<feature type="signal peptide" evidence="1">
    <location>
        <begin position="1"/>
        <end position="19"/>
    </location>
</feature>
<gene>
    <name evidence="2" type="ORF">GCM10009107_50260</name>
</gene>
<comment type="caution">
    <text evidence="2">The sequence shown here is derived from an EMBL/GenBank/DDBJ whole genome shotgun (WGS) entry which is preliminary data.</text>
</comment>
<dbReference type="EMBL" id="BAAAEW010000042">
    <property type="protein sequence ID" value="GAA0764318.1"/>
    <property type="molecule type" value="Genomic_DNA"/>
</dbReference>
<dbReference type="RefSeq" id="WP_231011104.1">
    <property type="nucleotide sequence ID" value="NZ_BAAAEW010000042.1"/>
</dbReference>
<dbReference type="Proteomes" id="UP001500279">
    <property type="component" value="Unassembled WGS sequence"/>
</dbReference>
<evidence type="ECO:0000313" key="2">
    <source>
        <dbReference type="EMBL" id="GAA0764318.1"/>
    </source>
</evidence>
<organism evidence="2 3">
    <name type="scientific">Ideonella azotifigens</name>
    <dbReference type="NCBI Taxonomy" id="513160"/>
    <lineage>
        <taxon>Bacteria</taxon>
        <taxon>Pseudomonadati</taxon>
        <taxon>Pseudomonadota</taxon>
        <taxon>Betaproteobacteria</taxon>
        <taxon>Burkholderiales</taxon>
        <taxon>Sphaerotilaceae</taxon>
        <taxon>Ideonella</taxon>
    </lineage>
</organism>
<evidence type="ECO:0000313" key="3">
    <source>
        <dbReference type="Proteomes" id="UP001500279"/>
    </source>
</evidence>
<feature type="chain" id="PRO_5047395318" description="BON domain-containing protein" evidence="1">
    <location>
        <begin position="20"/>
        <end position="166"/>
    </location>
</feature>
<evidence type="ECO:0008006" key="4">
    <source>
        <dbReference type="Google" id="ProtNLM"/>
    </source>
</evidence>
<accession>A0ABN1KEC8</accession>
<name>A0ABN1KEC8_9BURK</name>
<keyword evidence="1" id="KW-0732">Signal</keyword>